<dbReference type="EMBL" id="HBFA01012256">
    <property type="protein sequence ID" value="CAD8660458.1"/>
    <property type="molecule type" value="Transcribed_RNA"/>
</dbReference>
<gene>
    <name evidence="1" type="ORF">POBO1169_LOCUS6385</name>
</gene>
<name>A0A7S0R0D3_9CHLO</name>
<organism evidence="1">
    <name type="scientific">Pyramimonas obovata</name>
    <dbReference type="NCBI Taxonomy" id="1411642"/>
    <lineage>
        <taxon>Eukaryota</taxon>
        <taxon>Viridiplantae</taxon>
        <taxon>Chlorophyta</taxon>
        <taxon>Pyramimonadophyceae</taxon>
        <taxon>Pyramimonadales</taxon>
        <taxon>Pyramimonadaceae</taxon>
        <taxon>Pyramimonas</taxon>
        <taxon>Pyramimonas incertae sedis</taxon>
    </lineage>
</organism>
<accession>A0A7S0R0D3</accession>
<reference evidence="1" key="1">
    <citation type="submission" date="2021-01" db="EMBL/GenBank/DDBJ databases">
        <authorList>
            <person name="Corre E."/>
            <person name="Pelletier E."/>
            <person name="Niang G."/>
            <person name="Scheremetjew M."/>
            <person name="Finn R."/>
            <person name="Kale V."/>
            <person name="Holt S."/>
            <person name="Cochrane G."/>
            <person name="Meng A."/>
            <person name="Brown T."/>
            <person name="Cohen L."/>
        </authorList>
    </citation>
    <scope>NUCLEOTIDE SEQUENCE</scope>
    <source>
        <strain evidence="1">CCMP722</strain>
    </source>
</reference>
<proteinExistence type="predicted"/>
<dbReference type="AlphaFoldDB" id="A0A7S0R0D3"/>
<protein>
    <submittedName>
        <fullName evidence="1">Uncharacterized protein</fullName>
    </submittedName>
</protein>
<evidence type="ECO:0000313" key="1">
    <source>
        <dbReference type="EMBL" id="CAD8660458.1"/>
    </source>
</evidence>
<sequence>MIIFLGSHEGVRPEIGDEVLRRLETELSTPPAYHIKQAEDENAWVEEKCLRTLSEMLTQGRSTEEKAAELTGRAIPRMDPKDMNILVTLDAQAAANHEKLNGLVLNLVQSSKAVLLFHLVPPSSADAAQARPPSSTPCGKLLVVEESPSARGEDACGDARDAGDIAGRLLRQIMEQVQQLCVGLGGVPRLAFSGTASCAALVRGEVRSTARWPQEEPTAAALAAGDVFAGHFALSGRAFGLFEVLEVEESLVAVGSKLEPDEHHAVEGGRALVVHFRLLHWMCMLHTPPLAAAVAPRLQRRLGRPASHNGDAAVDASKPKLKPSRLSCTGSFLDDKFAKSLLVSAVQEMDIFPGCSTPVSPLSPDIAASERVKRHRNNAKMWEHAAAYQDTDDPDAYISSCSIQ</sequence>